<dbReference type="SMART" id="SM00869">
    <property type="entry name" value="Autotransporter"/>
    <property type="match status" value="1"/>
</dbReference>
<dbReference type="NCBIfam" id="NF033175">
    <property type="entry name" value="fuso_auto_Nterm"/>
    <property type="match status" value="1"/>
</dbReference>
<dbReference type="InterPro" id="IPR053787">
    <property type="entry name" value="Autotransptr-assoc_N"/>
</dbReference>
<dbReference type="SUPFAM" id="SSF103515">
    <property type="entry name" value="Autotransporter"/>
    <property type="match status" value="1"/>
</dbReference>
<evidence type="ECO:0000313" key="2">
    <source>
        <dbReference type="EMBL" id="BBM59563.1"/>
    </source>
</evidence>
<dbReference type="InterPro" id="IPR036709">
    <property type="entry name" value="Autotransporte_beta_dom_sf"/>
</dbReference>
<dbReference type="Pfam" id="PF03797">
    <property type="entry name" value="Autotransporter"/>
    <property type="match status" value="1"/>
</dbReference>
<evidence type="ECO:0000313" key="3">
    <source>
        <dbReference type="Proteomes" id="UP000321561"/>
    </source>
</evidence>
<dbReference type="KEGG" id="lhg:JMUB5056_1147"/>
<feature type="domain" description="Autotransporter" evidence="1">
    <location>
        <begin position="1818"/>
        <end position="2105"/>
    </location>
</feature>
<dbReference type="PROSITE" id="PS51208">
    <property type="entry name" value="AUTOTRANSPORTER"/>
    <property type="match status" value="1"/>
</dbReference>
<proteinExistence type="predicted"/>
<name>A0A510LAD5_9FUSO</name>
<dbReference type="OrthoDB" id="78031at2"/>
<gene>
    <name evidence="2" type="ORF">JMUB5056_1147</name>
</gene>
<sequence>MIFYIVNYIFIIQGKKMTNNLRNLQKDLRAFAKKTKDFKYTDSALVTFLMTGVVSITSNLFSQTTDKSTENQKQEISSSIKSIHQKVKETRRENSKLLKSTNLELIQLMEQGDHVVKSPWSSWQYGINYFNNNWNGTYKGRGDKKEKYPYEGIFERSSNIYERAISPDSSNYGLLDKNRKANSASGSAKGYGIASVKSVKEPIIPFEVRAGIRPRNVNKSPIVIAAKSVVTPTLPETISFTPPKPVIGLPELPELPAPPTFNIQLGSYCNYMADCGSSVNGGAYNYDFDLNAFSVLANAPGTKGRLRDGYPSLRHSWNNTGSVLLKSYFDTETNYNLTTNLTVNSENPLNETQKQSERNAGRGYNAQNFLVGGSRAATMDNAPANTDVKLDNKATVNLVGPLTVGFEVQTDTYYGPNGSKREIVNTGTITDASETTLATIGGLAKGASAPLTLAPLLGGTTVDINRTAAGYTGYKIGMILTFENDDRRVNSKYVLTNNGTIDFGGEKSIGIQIYAPDSPSLVEVTNANKMNIGGTASYGMKWSSRVAPNSTMENTGILNVSGDAGVDSKNNPVNSLSSGIAVIEDSNYSNATSIRAYQGRVKNNGIINVSGGKGNTGMVLIANAADDITNDAAGTINVSSTEKRQNIAMRVGKGSVSTDAPGTPKAINNGTITLDGDSSIGMVGVNADVVNNAGKTISGNTIINGIGMATSGGQLNNSGKIELKGTGTATNVGVYMTKGTGNPSGTLASTSDISVKGDNSTGVLITNGTLNYGGTTTAEGNGVTGLVIGDNSTNTADVTTTSTGTVKVNDGAGGSAGVYEYLDGSGNKVKKGSYGIVAGKNSKLLSSGTNSINVDANVKEAESIGVYSGENATLEVGDHTVKAYEGAVNYDADKGKITLKGTGTATTGQKSLLFYLGEDGSGKVAIDGKMNATIEGGTTPNTRGNAFYYVGNGGNFGKTQIEGWAKNNFGDGTNTTLGNLTLDMKQGSRLFIAQNVGMDLSDTTGDAVSKATGAHINGTDYKTFMLYLSNLTINQDVNLDDANDAFNQLEISNSSITNANTKTITGTQANQVAMAQENNKSLYARNKVTLSNEGTINLSGAGSTGMYAKFGELYNKATGVMTIGDKSTAIYGTEDSLIENAGKITIGSNSTGLYSEGSTTQAINNPGLIESAGNDSVAISYKPDAALSPGVILENTGKITMTGDRNTAIYATGTPGYTAKNSGTITLGDSASITSPNVGLYTEHNTVTLENTGTIDSGNNTIGIYGYNAENSGNLKIGNAAIGIYSQSGNVNLTGGTITTGTDEAVGVYTVGSGQTVTNSGTAFNIGNNSFGFVNVGTGNAIDSKISNVGLGDKNVYVYSSDTSGTVTNSTNITSTGGQNYGIYSAGTVTNNGNIDFSNGSGNVAVYSIKGGTATNNGTITVGESDISAVDSSGNLAPLYSIGMGAGYETTDTGNIINKGTINVNGKHSIGMYASGAGSTATNDGNIVLNASNTTGIYADNGATAINNNSITTGSGTYTNTVGVYLGKNSKLINNKGATIDINAKNGVGVYLKGGTVENYGTIKVNGSTKDEDTIYEYTVPATGKGVGGVKIDAPAGVPTATITVNGVPQTPVVVNTMAKNPISVSASSIGLYINTSGVNYTKSIDGLQNLTSEADLIIGSEAAESTISKYILVNDPNIINPYRIAMLNNPNIKWNVYSGSIGWIATPTLDSNGVITSLYMAKIPYTEWTGREESPVNSTDTFNFADGLEQRYGVEALGSRENQLFQKLNGIGNNEEVLLYQAFDEMMGHQYGNLQQRINATGNLLDKELNHLQRDWRNPSKQNNKIKVFGMRDEYSTDTAGIIDYTSNVTGVAYVHEDEKIKMGNSDGWYAGVVNNRFKFKDIGKSKENQTMIKLGVFKKMSPSSDHNGSLQWTIGGDVFAGINEMKRRYLVVDDIFEAKSNYNSYGAALKTDLGYDIRLSERTHFRPYGALKMEYGRFNSIKEDRGEMRLEVKGNDYFSVKPEVGMEFKFIQPLAVRTNLSVGLTAAYENELGKVGDVNNKGRVRYTSADWFGIRGEKDDRKGNGKFDLNIGVDNTRFGVTVNGGYDTKGKNVRAGIGFRAIY</sequence>
<accession>A0A510LAD5</accession>
<dbReference type="Proteomes" id="UP000321561">
    <property type="component" value="Chromosome"/>
</dbReference>
<dbReference type="InterPro" id="IPR005546">
    <property type="entry name" value="Autotransporte_beta"/>
</dbReference>
<dbReference type="EMBL" id="AP019846">
    <property type="protein sequence ID" value="BBM59563.1"/>
    <property type="molecule type" value="Genomic_DNA"/>
</dbReference>
<organism evidence="2 3">
    <name type="scientific">Leptotrichia hongkongensis</name>
    <dbReference type="NCBI Taxonomy" id="554406"/>
    <lineage>
        <taxon>Bacteria</taxon>
        <taxon>Fusobacteriati</taxon>
        <taxon>Fusobacteriota</taxon>
        <taxon>Fusobacteriia</taxon>
        <taxon>Fusobacteriales</taxon>
        <taxon>Leptotrichiaceae</taxon>
        <taxon>Leptotrichia</taxon>
    </lineage>
</organism>
<protein>
    <submittedName>
        <fullName evidence="2">Autotransporter beta-domain-containing protein</fullName>
    </submittedName>
</protein>
<evidence type="ECO:0000259" key="1">
    <source>
        <dbReference type="PROSITE" id="PS51208"/>
    </source>
</evidence>
<reference evidence="2 3" key="1">
    <citation type="submission" date="2019-07" db="EMBL/GenBank/DDBJ databases">
        <title>Complete Genome Sequence of Leptotrichia hongkongensis Strain JMUB5056.</title>
        <authorList>
            <person name="Watanabe S."/>
            <person name="Cui L."/>
        </authorList>
    </citation>
    <scope>NUCLEOTIDE SEQUENCE [LARGE SCALE GENOMIC DNA]</scope>
    <source>
        <strain evidence="2 3">JMUB5056</strain>
    </source>
</reference>